<evidence type="ECO:0000256" key="6">
    <source>
        <dbReference type="ARBA" id="ARBA00023170"/>
    </source>
</evidence>
<dbReference type="PANTHER" id="PTHR42643:SF30">
    <property type="entry name" value="IONOTROPIC RECEPTOR 40A-RELATED"/>
    <property type="match status" value="1"/>
</dbReference>
<evidence type="ECO:0000256" key="2">
    <source>
        <dbReference type="ARBA" id="ARBA00022475"/>
    </source>
</evidence>
<feature type="transmembrane region" description="Helical" evidence="8">
    <location>
        <begin position="197"/>
        <end position="215"/>
    </location>
</feature>
<accession>A0A345BF24</accession>
<organism evidence="9">
    <name type="scientific">Lobesia botrana</name>
    <dbReference type="NCBI Taxonomy" id="209534"/>
    <lineage>
        <taxon>Eukaryota</taxon>
        <taxon>Metazoa</taxon>
        <taxon>Ecdysozoa</taxon>
        <taxon>Arthropoda</taxon>
        <taxon>Hexapoda</taxon>
        <taxon>Insecta</taxon>
        <taxon>Pterygota</taxon>
        <taxon>Neoptera</taxon>
        <taxon>Endopterygota</taxon>
        <taxon>Lepidoptera</taxon>
        <taxon>Glossata</taxon>
        <taxon>Ditrysia</taxon>
        <taxon>Tortricoidea</taxon>
        <taxon>Tortricidae</taxon>
        <taxon>Olethreutinae</taxon>
        <taxon>Olethreutini</taxon>
        <taxon>Lobesia</taxon>
    </lineage>
</organism>
<dbReference type="AlphaFoldDB" id="A0A345BF24"/>
<keyword evidence="7" id="KW-0325">Glycoprotein</keyword>
<evidence type="ECO:0000256" key="7">
    <source>
        <dbReference type="ARBA" id="ARBA00023180"/>
    </source>
</evidence>
<dbReference type="EMBL" id="MG820677">
    <property type="protein sequence ID" value="AXF48848.1"/>
    <property type="molecule type" value="mRNA"/>
</dbReference>
<name>A0A345BF24_9NEOP</name>
<feature type="transmembrane region" description="Helical" evidence="8">
    <location>
        <begin position="135"/>
        <end position="153"/>
    </location>
</feature>
<reference evidence="9" key="1">
    <citation type="journal article" date="2018" name="Comp. Biochem. Physiol. Part D Genomics Proteomics">
        <title>Analysis of the grapevine moth Lobesia botrana antennal transcriptome and expression of odorant-binding and chemosensory proteins.</title>
        <authorList>
            <person name="Rojas V."/>
            <person name="Jimenez H."/>
            <person name="Palma-Millanao R."/>
            <person name="Gonzalez-Gonzalez A."/>
            <person name="Machuca J."/>
            <person name="Godoy R."/>
            <person name="Ceballos R."/>
            <person name="Mutis A."/>
            <person name="Venthur H."/>
        </authorList>
    </citation>
    <scope>NUCLEOTIDE SEQUENCE</scope>
</reference>
<keyword evidence="4 8" id="KW-1133">Transmembrane helix</keyword>
<keyword evidence="6 9" id="KW-0675">Receptor</keyword>
<evidence type="ECO:0000256" key="5">
    <source>
        <dbReference type="ARBA" id="ARBA00023136"/>
    </source>
</evidence>
<protein>
    <submittedName>
        <fullName evidence="9">Ionotropic receptor IR17</fullName>
    </submittedName>
</protein>
<dbReference type="InterPro" id="IPR052192">
    <property type="entry name" value="Insect_Ionotropic_Sensory_Rcpt"/>
</dbReference>
<evidence type="ECO:0000313" key="9">
    <source>
        <dbReference type="EMBL" id="AXF48848.1"/>
    </source>
</evidence>
<feature type="transmembrane region" description="Helical" evidence="8">
    <location>
        <begin position="174"/>
        <end position="191"/>
    </location>
</feature>
<proteinExistence type="evidence at transcript level"/>
<evidence type="ECO:0000256" key="8">
    <source>
        <dbReference type="SAM" id="Phobius"/>
    </source>
</evidence>
<dbReference type="Gene3D" id="1.10.287.70">
    <property type="match status" value="1"/>
</dbReference>
<evidence type="ECO:0000256" key="1">
    <source>
        <dbReference type="ARBA" id="ARBA00004651"/>
    </source>
</evidence>
<dbReference type="PANTHER" id="PTHR42643">
    <property type="entry name" value="IONOTROPIC RECEPTOR 20A-RELATED"/>
    <property type="match status" value="1"/>
</dbReference>
<comment type="subcellular location">
    <subcellularLocation>
        <location evidence="1">Cell membrane</location>
        <topology evidence="1">Multi-pass membrane protein</topology>
    </subcellularLocation>
</comment>
<dbReference type="SUPFAM" id="SSF53850">
    <property type="entry name" value="Periplasmic binding protein-like II"/>
    <property type="match status" value="1"/>
</dbReference>
<dbReference type="Gene3D" id="3.40.190.10">
    <property type="entry name" value="Periplasmic binding protein-like II"/>
    <property type="match status" value="1"/>
</dbReference>
<dbReference type="GO" id="GO:0005886">
    <property type="term" value="C:plasma membrane"/>
    <property type="evidence" value="ECO:0007669"/>
    <property type="project" value="UniProtKB-SubCell"/>
</dbReference>
<keyword evidence="5 8" id="KW-0472">Membrane</keyword>
<keyword evidence="2" id="KW-1003">Cell membrane</keyword>
<sequence>MFPLKLQNFHTCQVIVSTFIQVPYMSLKTGIPRGADGDLLVLIGEALNATLKVMTPYKGDGWGMPDKDGNWIGSLGDIYNDLANFSMTSGAITLTRFKTFHMSKDYNSINMVWVTHPAIPLPSWQKLLRPFQMKARISLAVSFLLVVVVALFARFSDIWVKIRQKMAFARRRTCVVFYSWTICMGMPITSLPSKPAILTAFLLWLFYCFMIRTFYQASLIHAMKDNSNYPEFEDLEDILNSGY</sequence>
<evidence type="ECO:0000256" key="4">
    <source>
        <dbReference type="ARBA" id="ARBA00022989"/>
    </source>
</evidence>
<keyword evidence="3 8" id="KW-0812">Transmembrane</keyword>
<evidence type="ECO:0000256" key="3">
    <source>
        <dbReference type="ARBA" id="ARBA00022692"/>
    </source>
</evidence>